<dbReference type="GO" id="GO:0008444">
    <property type="term" value="F:CDP-diacylglycerol-glycerol-3-phosphate 3-phosphatidyltransferase activity"/>
    <property type="evidence" value="ECO:0007669"/>
    <property type="project" value="InterPro"/>
</dbReference>
<evidence type="ECO:0000256" key="7">
    <source>
        <dbReference type="ARBA" id="ARBA00023209"/>
    </source>
</evidence>
<evidence type="ECO:0000256" key="5">
    <source>
        <dbReference type="ARBA" id="ARBA00023098"/>
    </source>
</evidence>
<dbReference type="AlphaFoldDB" id="A0A382Q4H8"/>
<dbReference type="GO" id="GO:0046474">
    <property type="term" value="P:glycerophospholipid biosynthetic process"/>
    <property type="evidence" value="ECO:0007669"/>
    <property type="project" value="TreeGrafter"/>
</dbReference>
<dbReference type="Pfam" id="PF01066">
    <property type="entry name" value="CDP-OH_P_transf"/>
    <property type="match status" value="1"/>
</dbReference>
<keyword evidence="2" id="KW-0444">Lipid biosynthesis</keyword>
<dbReference type="InterPro" id="IPR000462">
    <property type="entry name" value="CDP-OH_P_trans"/>
</dbReference>
<name>A0A382Q4H8_9ZZZZ</name>
<evidence type="ECO:0000256" key="2">
    <source>
        <dbReference type="ARBA" id="ARBA00022516"/>
    </source>
</evidence>
<evidence type="ECO:0008006" key="11">
    <source>
        <dbReference type="Google" id="ProtNLM"/>
    </source>
</evidence>
<evidence type="ECO:0000256" key="6">
    <source>
        <dbReference type="ARBA" id="ARBA00023136"/>
    </source>
</evidence>
<gene>
    <name evidence="10" type="ORF">METZ01_LOCUS332744</name>
</gene>
<dbReference type="InterPro" id="IPR004570">
    <property type="entry name" value="Phosphatidylglycerol_P_synth"/>
</dbReference>
<feature type="transmembrane region" description="Helical" evidence="9">
    <location>
        <begin position="12"/>
        <end position="30"/>
    </location>
</feature>
<keyword evidence="3 9" id="KW-0812">Transmembrane</keyword>
<evidence type="ECO:0000256" key="8">
    <source>
        <dbReference type="ARBA" id="ARBA00023264"/>
    </source>
</evidence>
<keyword evidence="4 9" id="KW-1133">Transmembrane helix</keyword>
<keyword evidence="8" id="KW-1208">Phospholipid metabolism</keyword>
<feature type="transmembrane region" description="Helical" evidence="9">
    <location>
        <begin position="158"/>
        <end position="178"/>
    </location>
</feature>
<evidence type="ECO:0000256" key="9">
    <source>
        <dbReference type="SAM" id="Phobius"/>
    </source>
</evidence>
<evidence type="ECO:0000256" key="3">
    <source>
        <dbReference type="ARBA" id="ARBA00022692"/>
    </source>
</evidence>
<sequence length="186" mass="20378">MSRMSLLHQLPNLLTLLRIGAVPILILFLYNGRYGVALVVFVVAGITDGLDGWIAKRFDAVTRLGSILDPLADKMLIVSTYVMLALAGDIPFWLLLLIGFRDLGIIGGVLVLQWVHGDVHMQPSPVSKLNTFLQISLVVLIMVERVDLLSLAPLTGAVLWLVVATTLASAFHYVYFWIIRPADASG</sequence>
<protein>
    <recommendedName>
        <fullName evidence="11">CDP-diacylglycerol--glycerol-3-phosphate 3-phosphatidyltransferase</fullName>
    </recommendedName>
</protein>
<keyword evidence="7" id="KW-0594">Phospholipid biosynthesis</keyword>
<reference evidence="10" key="1">
    <citation type="submission" date="2018-05" db="EMBL/GenBank/DDBJ databases">
        <authorList>
            <person name="Lanie J.A."/>
            <person name="Ng W.-L."/>
            <person name="Kazmierczak K.M."/>
            <person name="Andrzejewski T.M."/>
            <person name="Davidsen T.M."/>
            <person name="Wayne K.J."/>
            <person name="Tettelin H."/>
            <person name="Glass J.I."/>
            <person name="Rusch D."/>
            <person name="Podicherti R."/>
            <person name="Tsui H.-C.T."/>
            <person name="Winkler M.E."/>
        </authorList>
    </citation>
    <scope>NUCLEOTIDE SEQUENCE</scope>
</reference>
<comment type="subcellular location">
    <subcellularLocation>
        <location evidence="1">Membrane</location>
        <topology evidence="1">Multi-pass membrane protein</topology>
    </subcellularLocation>
</comment>
<proteinExistence type="predicted"/>
<dbReference type="InterPro" id="IPR050324">
    <property type="entry name" value="CDP-alcohol_PTase-I"/>
</dbReference>
<evidence type="ECO:0000256" key="4">
    <source>
        <dbReference type="ARBA" id="ARBA00022989"/>
    </source>
</evidence>
<dbReference type="InterPro" id="IPR043130">
    <property type="entry name" value="CDP-OH_PTrfase_TM_dom"/>
</dbReference>
<organism evidence="10">
    <name type="scientific">marine metagenome</name>
    <dbReference type="NCBI Taxonomy" id="408172"/>
    <lineage>
        <taxon>unclassified sequences</taxon>
        <taxon>metagenomes</taxon>
        <taxon>ecological metagenomes</taxon>
    </lineage>
</organism>
<accession>A0A382Q4H8</accession>
<feature type="transmembrane region" description="Helical" evidence="9">
    <location>
        <begin position="36"/>
        <end position="55"/>
    </location>
</feature>
<dbReference type="PANTHER" id="PTHR14269:SF11">
    <property type="entry name" value="CDP-DIACYLGLYCEROL--GLYCEROL-3-PHOSPHATE 3-PHOSPHATIDYLTRANSFERASE"/>
    <property type="match status" value="1"/>
</dbReference>
<feature type="transmembrane region" description="Helical" evidence="9">
    <location>
        <begin position="67"/>
        <end position="86"/>
    </location>
</feature>
<dbReference type="PIRSF" id="PIRSF000847">
    <property type="entry name" value="Phos_ph_gly_syn"/>
    <property type="match status" value="1"/>
</dbReference>
<evidence type="ECO:0000256" key="1">
    <source>
        <dbReference type="ARBA" id="ARBA00004141"/>
    </source>
</evidence>
<dbReference type="EMBL" id="UINC01111572">
    <property type="protein sequence ID" value="SVC79890.1"/>
    <property type="molecule type" value="Genomic_DNA"/>
</dbReference>
<dbReference type="PANTHER" id="PTHR14269">
    <property type="entry name" value="CDP-DIACYLGLYCEROL--GLYCEROL-3-PHOSPHATE 3-PHOSPHATIDYLTRANSFERASE-RELATED"/>
    <property type="match status" value="1"/>
</dbReference>
<dbReference type="Gene3D" id="1.20.120.1760">
    <property type="match status" value="1"/>
</dbReference>
<keyword evidence="5" id="KW-0443">Lipid metabolism</keyword>
<dbReference type="GO" id="GO:0016020">
    <property type="term" value="C:membrane"/>
    <property type="evidence" value="ECO:0007669"/>
    <property type="project" value="UniProtKB-SubCell"/>
</dbReference>
<keyword evidence="6 9" id="KW-0472">Membrane</keyword>
<evidence type="ECO:0000313" key="10">
    <source>
        <dbReference type="EMBL" id="SVC79890.1"/>
    </source>
</evidence>